<evidence type="ECO:0000313" key="3">
    <source>
        <dbReference type="EMBL" id="GLR17063.1"/>
    </source>
</evidence>
<dbReference type="InterPro" id="IPR001611">
    <property type="entry name" value="Leu-rich_rpt"/>
</dbReference>
<feature type="chain" id="PRO_5041217281" description="Peptidase M12B domain-containing protein" evidence="1">
    <location>
        <begin position="25"/>
        <end position="1028"/>
    </location>
</feature>
<evidence type="ECO:0000256" key="1">
    <source>
        <dbReference type="SAM" id="SignalP"/>
    </source>
</evidence>
<dbReference type="GO" id="GO:0006508">
    <property type="term" value="P:proteolysis"/>
    <property type="evidence" value="ECO:0007669"/>
    <property type="project" value="InterPro"/>
</dbReference>
<feature type="domain" description="Peptidase M12B" evidence="2">
    <location>
        <begin position="198"/>
        <end position="398"/>
    </location>
</feature>
<dbReference type="PANTHER" id="PTHR48010">
    <property type="entry name" value="OS05G0588300 PROTEIN"/>
    <property type="match status" value="1"/>
</dbReference>
<dbReference type="Pfam" id="PF00560">
    <property type="entry name" value="LRR_1"/>
    <property type="match status" value="2"/>
</dbReference>
<reference evidence="3" key="1">
    <citation type="journal article" date="2014" name="Int. J. Syst. Evol. Microbiol.">
        <title>Complete genome sequence of Corynebacterium casei LMG S-19264T (=DSM 44701T), isolated from a smear-ripened cheese.</title>
        <authorList>
            <consortium name="US DOE Joint Genome Institute (JGI-PGF)"/>
            <person name="Walter F."/>
            <person name="Albersmeier A."/>
            <person name="Kalinowski J."/>
            <person name="Ruckert C."/>
        </authorList>
    </citation>
    <scope>NUCLEOTIDE SEQUENCE</scope>
    <source>
        <strain evidence="3">NBRC 108769</strain>
    </source>
</reference>
<protein>
    <recommendedName>
        <fullName evidence="2">Peptidase M12B domain-containing protein</fullName>
    </recommendedName>
</protein>
<dbReference type="InterPro" id="IPR021655">
    <property type="entry name" value="Put_metal-bd"/>
</dbReference>
<organism evidence="3 4">
    <name type="scientific">Portibacter lacus</name>
    <dbReference type="NCBI Taxonomy" id="1099794"/>
    <lineage>
        <taxon>Bacteria</taxon>
        <taxon>Pseudomonadati</taxon>
        <taxon>Bacteroidota</taxon>
        <taxon>Saprospiria</taxon>
        <taxon>Saprospirales</taxon>
        <taxon>Haliscomenobacteraceae</taxon>
        <taxon>Portibacter</taxon>
    </lineage>
</organism>
<keyword evidence="4" id="KW-1185">Reference proteome</keyword>
<dbReference type="GO" id="GO:0004222">
    <property type="term" value="F:metalloendopeptidase activity"/>
    <property type="evidence" value="ECO:0007669"/>
    <property type="project" value="InterPro"/>
</dbReference>
<reference evidence="3" key="2">
    <citation type="submission" date="2023-01" db="EMBL/GenBank/DDBJ databases">
        <title>Draft genome sequence of Portibacter lacus strain NBRC 108769.</title>
        <authorList>
            <person name="Sun Q."/>
            <person name="Mori K."/>
        </authorList>
    </citation>
    <scope>NUCLEOTIDE SEQUENCE</scope>
    <source>
        <strain evidence="3">NBRC 108769</strain>
    </source>
</reference>
<comment type="caution">
    <text evidence="3">The sequence shown here is derived from an EMBL/GenBank/DDBJ whole genome shotgun (WGS) entry which is preliminary data.</text>
</comment>
<dbReference type="EMBL" id="BSOH01000007">
    <property type="protein sequence ID" value="GLR17063.1"/>
    <property type="molecule type" value="Genomic_DNA"/>
</dbReference>
<dbReference type="RefSeq" id="WP_235290758.1">
    <property type="nucleotide sequence ID" value="NZ_BSOH01000007.1"/>
</dbReference>
<dbReference type="AlphaFoldDB" id="A0AA37SLZ3"/>
<gene>
    <name evidence="3" type="ORF">GCM10007940_16780</name>
</gene>
<dbReference type="InterPro" id="IPR032675">
    <property type="entry name" value="LRR_dom_sf"/>
</dbReference>
<accession>A0AA37SLZ3</accession>
<evidence type="ECO:0000313" key="4">
    <source>
        <dbReference type="Proteomes" id="UP001156666"/>
    </source>
</evidence>
<dbReference type="Pfam" id="PF13688">
    <property type="entry name" value="Reprolysin_5"/>
    <property type="match status" value="1"/>
</dbReference>
<dbReference type="Gene3D" id="3.80.10.10">
    <property type="entry name" value="Ribonuclease Inhibitor"/>
    <property type="match status" value="1"/>
</dbReference>
<dbReference type="Gene3D" id="3.40.390.10">
    <property type="entry name" value="Collagenase (Catalytic Domain)"/>
    <property type="match status" value="1"/>
</dbReference>
<dbReference type="PANTHER" id="PTHR48010:SF5">
    <property type="entry name" value="PROTEIN TOO MANY MOUTHS"/>
    <property type="match status" value="1"/>
</dbReference>
<dbReference type="InterPro" id="IPR050994">
    <property type="entry name" value="At_inactive_RLKs"/>
</dbReference>
<dbReference type="SUPFAM" id="SSF52058">
    <property type="entry name" value="L domain-like"/>
    <property type="match status" value="1"/>
</dbReference>
<name>A0AA37SLZ3_9BACT</name>
<proteinExistence type="predicted"/>
<keyword evidence="1" id="KW-0732">Signal</keyword>
<dbReference type="SUPFAM" id="SSF55486">
    <property type="entry name" value="Metalloproteases ('zincins'), catalytic domain"/>
    <property type="match status" value="1"/>
</dbReference>
<sequence>MHSLLRFAFLLTFIFCVNITTTNAQDKLSPLTEITLRNDSKAKTFAKRVMHYILDIDQLSQSSRNNSNKLTLNLPTLSGDKVLELDQVQLLANSYTLLTQDGEIKSEARNQEFYRGKVKGDENSMVGMSVFNNEIHLIVYDQDGTYEVKKVNELKDTYSGIYSSEINNPTFIACQTDTEIDLGVKGIQEEVSRSGALGCVEIYLEIDYKSYTENSSDVTATENWALAIMAQVALFYEDSGIPIKVSGIKIYTTSGSDPYRIHGSTSPMLTAFRDSMNNQGFNGNLAHLLSGRGVGGGIAYLNVLCSPSYNMGVSGNLTSGGTSYGTYTWNINVIAHEIGHNFGSQHTHDCAWNGNNTQIDDCGNKYYDNQNKPELIGSCYDKDNVILPGSSATIMSYCHVVGGASINLNLGFHPLVRERIYTNYASSTCGGDEDCSGLSPGNNRCVNASELIPVRSCTILEFNNLNATNSGLSQGNSCSSNFPVKDVWFSVLIPENGKLDIETKSISGGLSDMVMQIYSGSCGSLSQVWCDDNSGDGNHAKITIDDLALANQELLIRVVEANDNEGTFGICVYSDELPCDDIVEDLLDLYASTDGENWTNNTGWQDGFAGNNCNYCGWYGIECNLNEEIISIDLSDNNLIGGLGNNFTNLNELTSLDLSINLISGEISEAAINTANLSFLDLSNNNFSGVFPTSIITGAKLINISAGNNAFSGNLPEFTYSTKLQVLDLSNNEIIGCFPGVYTRFLYNGELIVEGNDDLAFGGDFYGKPSSYSGFDFDKDGFCFEIDDCEDYDNTIYNGAPELCDGLDNDCDGDVDEGLDSGPNKWIGPTSDGNWDDHTNWSLGHVPQACEDTEIGMEGPAVTIRDMATEAYTDQYFKSICIGPESELNLSSKFSMYVKNGFVLNHGTLNINGYSNFANLDSTKNGIENVGVININSGTSLTIYKSGINGIYNKAGGIINNNGYLTIDTNNPVNGNVGLKNENIINNTGTLNVIGIFKNKEVHLLEGSQLNNTGNIKIGGRSWNEGGN</sequence>
<dbReference type="Pfam" id="PF11617">
    <property type="entry name" value="Cu-binding_MopE"/>
    <property type="match status" value="1"/>
</dbReference>
<dbReference type="InterPro" id="IPR024079">
    <property type="entry name" value="MetalloPept_cat_dom_sf"/>
</dbReference>
<dbReference type="InterPro" id="IPR001590">
    <property type="entry name" value="Peptidase_M12B"/>
</dbReference>
<dbReference type="PROSITE" id="PS50215">
    <property type="entry name" value="ADAM_MEPRO"/>
    <property type="match status" value="1"/>
</dbReference>
<evidence type="ECO:0000259" key="2">
    <source>
        <dbReference type="PROSITE" id="PS50215"/>
    </source>
</evidence>
<dbReference type="Proteomes" id="UP001156666">
    <property type="component" value="Unassembled WGS sequence"/>
</dbReference>
<feature type="signal peptide" evidence="1">
    <location>
        <begin position="1"/>
        <end position="24"/>
    </location>
</feature>